<protein>
    <submittedName>
        <fullName evidence="3">NAD-dependent epimerase/dehydratase family protein</fullName>
    </submittedName>
</protein>
<comment type="caution">
    <text evidence="3">The sequence shown here is derived from an EMBL/GenBank/DDBJ whole genome shotgun (WGS) entry which is preliminary data.</text>
</comment>
<dbReference type="SUPFAM" id="SSF51735">
    <property type="entry name" value="NAD(P)-binding Rossmann-fold domains"/>
    <property type="match status" value="1"/>
</dbReference>
<evidence type="ECO:0000313" key="3">
    <source>
        <dbReference type="EMBL" id="MRX78215.1"/>
    </source>
</evidence>
<dbReference type="Proteomes" id="UP000487757">
    <property type="component" value="Unassembled WGS sequence"/>
</dbReference>
<name>A0A7K0G326_9SPHI</name>
<evidence type="ECO:0000313" key="4">
    <source>
        <dbReference type="Proteomes" id="UP000487757"/>
    </source>
</evidence>
<dbReference type="EMBL" id="WKKH01000043">
    <property type="protein sequence ID" value="MRX78215.1"/>
    <property type="molecule type" value="Genomic_DNA"/>
</dbReference>
<dbReference type="RefSeq" id="WP_154282625.1">
    <property type="nucleotide sequence ID" value="NZ_JBHUJQ010000001.1"/>
</dbReference>
<evidence type="ECO:0000256" key="1">
    <source>
        <dbReference type="ARBA" id="ARBA00007637"/>
    </source>
</evidence>
<reference evidence="3 4" key="1">
    <citation type="submission" date="2019-11" db="EMBL/GenBank/DDBJ databases">
        <title>Pedobacter petrophilus genome.</title>
        <authorList>
            <person name="Feldbauer M.J."/>
            <person name="Newman J.D."/>
        </authorList>
    </citation>
    <scope>NUCLEOTIDE SEQUENCE [LARGE SCALE GENOMIC DNA]</scope>
    <source>
        <strain evidence="3 4">LMG 29686</strain>
    </source>
</reference>
<dbReference type="OrthoDB" id="9803010at2"/>
<accession>A0A7K0G326</accession>
<dbReference type="AlphaFoldDB" id="A0A7K0G326"/>
<proteinExistence type="inferred from homology"/>
<dbReference type="InterPro" id="IPR036291">
    <property type="entry name" value="NAD(P)-bd_dom_sf"/>
</dbReference>
<dbReference type="Gene3D" id="3.40.50.720">
    <property type="entry name" value="NAD(P)-binding Rossmann-like Domain"/>
    <property type="match status" value="1"/>
</dbReference>
<gene>
    <name evidence="3" type="ORF">GJU39_19215</name>
</gene>
<dbReference type="InterPro" id="IPR001509">
    <property type="entry name" value="Epimerase_deHydtase"/>
</dbReference>
<keyword evidence="4" id="KW-1185">Reference proteome</keyword>
<organism evidence="3 4">
    <name type="scientific">Pedobacter petrophilus</name>
    <dbReference type="NCBI Taxonomy" id="1908241"/>
    <lineage>
        <taxon>Bacteria</taxon>
        <taxon>Pseudomonadati</taxon>
        <taxon>Bacteroidota</taxon>
        <taxon>Sphingobacteriia</taxon>
        <taxon>Sphingobacteriales</taxon>
        <taxon>Sphingobacteriaceae</taxon>
        <taxon>Pedobacter</taxon>
    </lineage>
</organism>
<evidence type="ECO:0000259" key="2">
    <source>
        <dbReference type="Pfam" id="PF01370"/>
    </source>
</evidence>
<sequence>MRKVLLTGITGFLGSHIAEILIQHQVEVIGLKRSTSNLSRCTSFADAIKWIDLDNGSDWKAQVITQSPTEIIHCAWIGVEANDRNQWSLQAKNIALLIDLLELTQRLDLKKFIFLGSQAEYGNISHKVSEDDAVQPMSAYASVKLSCLQILKTYSELNNINWLWLRVFSVFGERESDNWLIPSVVNTMKTKSEMDFTGGEQRYAYLYAGDFAKILLSIVESEIKSGIYNVSGNHTLTLKSLLVQIRDAINPSFLLNFGAIPYRENQSMHIEGDITKLTNEIGMIDFTDFNVALSKTLNYYLSK</sequence>
<comment type="similarity">
    <text evidence="1">Belongs to the NAD(P)-dependent epimerase/dehydratase family.</text>
</comment>
<dbReference type="PANTHER" id="PTHR43000">
    <property type="entry name" value="DTDP-D-GLUCOSE 4,6-DEHYDRATASE-RELATED"/>
    <property type="match status" value="1"/>
</dbReference>
<dbReference type="Pfam" id="PF01370">
    <property type="entry name" value="Epimerase"/>
    <property type="match status" value="1"/>
</dbReference>
<feature type="domain" description="NAD-dependent epimerase/dehydratase" evidence="2">
    <location>
        <begin position="4"/>
        <end position="230"/>
    </location>
</feature>